<dbReference type="GO" id="GO:0005634">
    <property type="term" value="C:nucleus"/>
    <property type="evidence" value="ECO:0007669"/>
    <property type="project" value="UniProtKB-SubCell"/>
</dbReference>
<proteinExistence type="inferred from homology"/>
<feature type="compositionally biased region" description="Polar residues" evidence="7">
    <location>
        <begin position="189"/>
        <end position="232"/>
    </location>
</feature>
<dbReference type="Proteomes" id="UP000283383">
    <property type="component" value="Unassembled WGS sequence"/>
</dbReference>
<comment type="caution">
    <text evidence="9">The sequence shown here is derived from an EMBL/GenBank/DDBJ whole genome shotgun (WGS) entry which is preliminary data.</text>
</comment>
<sequence>MNTTFAQHGSPLCHRGGTRQDAPYRPAAATAYPPANSMPLPTQTQISSTYASSYIPLASSRTPIQETIHATSDVLAPLPPGGQLPPAEPTPTSCHQNGKKYQLVVVQQPQRARMCGFGDKDRRPITPPPCVKLIVTDLDTGKESDFNTIEHGMFVLNVDLWSADGKSEVNLVRQTANSPSISSTISIPYQDSNSNATYHPSNGVKSESGQPSYNNHYPSNDSNSTSLYNSQVQNYNGQSPYSQSYGQSNSQTYQSSSGYSHPPTPQQMYFTGSGIHAASSPSSQYADPAQGQLSPYPTRSYTSQDPNHRVPVNNQPQGMFTRNLIGSLAASAFRLTDPEDKIGIWFVLQDLSVRTEGDFRLRFSFVNVSEISPPSCALNGNGNTAINKSKSPVLARCFSDIFSVYSAKRFPGVVESTPLSRCFATQGIKIPIRKDAAKGDKEKDDEDD</sequence>
<feature type="compositionally biased region" description="Low complexity" evidence="7">
    <location>
        <begin position="23"/>
        <end position="35"/>
    </location>
</feature>
<organism evidence="9 10">
    <name type="scientific">Golovinomyces cichoracearum</name>
    <dbReference type="NCBI Taxonomy" id="62708"/>
    <lineage>
        <taxon>Eukaryota</taxon>
        <taxon>Fungi</taxon>
        <taxon>Dikarya</taxon>
        <taxon>Ascomycota</taxon>
        <taxon>Pezizomycotina</taxon>
        <taxon>Leotiomycetes</taxon>
        <taxon>Erysiphales</taxon>
        <taxon>Erysiphaceae</taxon>
        <taxon>Golovinomyces</taxon>
    </lineage>
</organism>
<feature type="compositionally biased region" description="Low complexity" evidence="7">
    <location>
        <begin position="178"/>
        <end position="188"/>
    </location>
</feature>
<dbReference type="GO" id="GO:0030435">
    <property type="term" value="P:sporulation resulting in formation of a cellular spore"/>
    <property type="evidence" value="ECO:0007669"/>
    <property type="project" value="UniProtKB-KW"/>
</dbReference>
<feature type="region of interest" description="Disordered" evidence="7">
    <location>
        <begin position="1"/>
        <end position="40"/>
    </location>
</feature>
<evidence type="ECO:0000259" key="8">
    <source>
        <dbReference type="PROSITE" id="PS51821"/>
    </source>
</evidence>
<evidence type="ECO:0000256" key="6">
    <source>
        <dbReference type="ARBA" id="ARBA00038045"/>
    </source>
</evidence>
<evidence type="ECO:0000256" key="1">
    <source>
        <dbReference type="ARBA" id="ARBA00004123"/>
    </source>
</evidence>
<keyword evidence="4" id="KW-0804">Transcription</keyword>
<feature type="compositionally biased region" description="Low complexity" evidence="7">
    <location>
        <begin position="233"/>
        <end position="260"/>
    </location>
</feature>
<comment type="similarity">
    <text evidence="6">Belongs to the velvet family. VelB subfamily.</text>
</comment>
<feature type="compositionally biased region" description="Polar residues" evidence="7">
    <location>
        <begin position="279"/>
        <end position="305"/>
    </location>
</feature>
<feature type="domain" description="Velvet" evidence="8">
    <location>
        <begin position="95"/>
        <end position="433"/>
    </location>
</feature>
<evidence type="ECO:0000256" key="5">
    <source>
        <dbReference type="ARBA" id="ARBA00023242"/>
    </source>
</evidence>
<evidence type="ECO:0000256" key="3">
    <source>
        <dbReference type="ARBA" id="ARBA00023015"/>
    </source>
</evidence>
<evidence type="ECO:0000313" key="10">
    <source>
        <dbReference type="Proteomes" id="UP000283383"/>
    </source>
</evidence>
<dbReference type="Pfam" id="PF11754">
    <property type="entry name" value="Velvet"/>
    <property type="match status" value="1"/>
</dbReference>
<dbReference type="InterPro" id="IPR021740">
    <property type="entry name" value="Velvet"/>
</dbReference>
<dbReference type="Gene3D" id="2.60.40.3960">
    <property type="entry name" value="Velvet domain"/>
    <property type="match status" value="2"/>
</dbReference>
<dbReference type="EMBL" id="MCBQ01019915">
    <property type="protein sequence ID" value="RKF55965.1"/>
    <property type="molecule type" value="Genomic_DNA"/>
</dbReference>
<dbReference type="InterPro" id="IPR038491">
    <property type="entry name" value="Velvet_dom_sf"/>
</dbReference>
<keyword evidence="5" id="KW-0539">Nucleus</keyword>
<accession>A0A420HEZ0</accession>
<name>A0A420HEZ0_9PEZI</name>
<dbReference type="AlphaFoldDB" id="A0A420HEZ0"/>
<evidence type="ECO:0000256" key="4">
    <source>
        <dbReference type="ARBA" id="ARBA00023163"/>
    </source>
</evidence>
<evidence type="ECO:0000313" key="9">
    <source>
        <dbReference type="EMBL" id="RKF55965.1"/>
    </source>
</evidence>
<evidence type="ECO:0000256" key="2">
    <source>
        <dbReference type="ARBA" id="ARBA00022969"/>
    </source>
</evidence>
<keyword evidence="3" id="KW-0805">Transcription regulation</keyword>
<keyword evidence="10" id="KW-1185">Reference proteome</keyword>
<evidence type="ECO:0000256" key="7">
    <source>
        <dbReference type="SAM" id="MobiDB-lite"/>
    </source>
</evidence>
<gene>
    <name evidence="9" type="ORF">GcM3_199018</name>
</gene>
<dbReference type="STRING" id="62708.A0A420HEZ0"/>
<feature type="region of interest" description="Disordered" evidence="7">
    <location>
        <begin position="176"/>
        <end position="309"/>
    </location>
</feature>
<protein>
    <submittedName>
        <fullName evidence="9">Velvet complex subunit 2</fullName>
    </submittedName>
</protein>
<dbReference type="InterPro" id="IPR037525">
    <property type="entry name" value="Velvet_dom"/>
</dbReference>
<keyword evidence="2" id="KW-0749">Sporulation</keyword>
<dbReference type="PANTHER" id="PTHR33572:SF3">
    <property type="entry name" value="VELVET COMPLEX SUBUNIT B"/>
    <property type="match status" value="1"/>
</dbReference>
<comment type="subcellular location">
    <subcellularLocation>
        <location evidence="1">Nucleus</location>
    </subcellularLocation>
</comment>
<dbReference type="PANTHER" id="PTHR33572">
    <property type="entry name" value="SPORE DEVELOPMENT REGULATOR VOSA"/>
    <property type="match status" value="1"/>
</dbReference>
<reference evidence="9 10" key="1">
    <citation type="journal article" date="2018" name="BMC Genomics">
        <title>Comparative genome analyses reveal sequence features reflecting distinct modes of host-adaptation between dicot and monocot powdery mildew.</title>
        <authorList>
            <person name="Wu Y."/>
            <person name="Ma X."/>
            <person name="Pan Z."/>
            <person name="Kale S.D."/>
            <person name="Song Y."/>
            <person name="King H."/>
            <person name="Zhang Q."/>
            <person name="Presley C."/>
            <person name="Deng X."/>
            <person name="Wei C.I."/>
            <person name="Xiao S."/>
        </authorList>
    </citation>
    <scope>NUCLEOTIDE SEQUENCE [LARGE SCALE GENOMIC DNA]</scope>
    <source>
        <strain evidence="9">UMSG3</strain>
    </source>
</reference>
<dbReference type="PROSITE" id="PS51821">
    <property type="entry name" value="VELVET"/>
    <property type="match status" value="1"/>
</dbReference>